<dbReference type="PANTHER" id="PTHR32114">
    <property type="entry name" value="ABC TRANSPORTER ABCH.3"/>
    <property type="match status" value="1"/>
</dbReference>
<dbReference type="PANTHER" id="PTHR32114:SF2">
    <property type="entry name" value="ABC TRANSPORTER ABCH.3"/>
    <property type="match status" value="1"/>
</dbReference>
<comment type="similarity">
    <text evidence="1">Belongs to the SMC family. SbcC subfamily.</text>
</comment>
<accession>A0A379CFV4</accession>
<dbReference type="Gene3D" id="3.40.50.300">
    <property type="entry name" value="P-loop containing nucleotide triphosphate hydrolases"/>
    <property type="match status" value="1"/>
</dbReference>
<gene>
    <name evidence="6" type="ORF">NCTC11460_00911</name>
</gene>
<dbReference type="EMBL" id="UGTB01000004">
    <property type="protein sequence ID" value="SUB60994.1"/>
    <property type="molecule type" value="Genomic_DNA"/>
</dbReference>
<feature type="coiled-coil region" evidence="4">
    <location>
        <begin position="407"/>
        <end position="508"/>
    </location>
</feature>
<dbReference type="InterPro" id="IPR027417">
    <property type="entry name" value="P-loop_NTPase"/>
</dbReference>
<evidence type="ECO:0000256" key="2">
    <source>
        <dbReference type="ARBA" id="ARBA00011322"/>
    </source>
</evidence>
<evidence type="ECO:0000313" key="6">
    <source>
        <dbReference type="EMBL" id="SUB60994.1"/>
    </source>
</evidence>
<dbReference type="InterPro" id="IPR038729">
    <property type="entry name" value="Rad50/SbcC_AAA"/>
</dbReference>
<dbReference type="AlphaFoldDB" id="A0A379CFV4"/>
<organism evidence="6 7">
    <name type="scientific">Peptostreptococcus anaerobius</name>
    <dbReference type="NCBI Taxonomy" id="1261"/>
    <lineage>
        <taxon>Bacteria</taxon>
        <taxon>Bacillati</taxon>
        <taxon>Bacillota</taxon>
        <taxon>Clostridia</taxon>
        <taxon>Peptostreptococcales</taxon>
        <taxon>Peptostreptococcaceae</taxon>
        <taxon>Peptostreptococcus</taxon>
    </lineage>
</organism>
<reference evidence="6 7" key="1">
    <citation type="submission" date="2018-06" db="EMBL/GenBank/DDBJ databases">
        <authorList>
            <consortium name="Pathogen Informatics"/>
            <person name="Doyle S."/>
        </authorList>
    </citation>
    <scope>NUCLEOTIDE SEQUENCE [LARGE SCALE GENOMIC DNA]</scope>
    <source>
        <strain evidence="6 7">NCTC11460</strain>
    </source>
</reference>
<dbReference type="Pfam" id="PF13476">
    <property type="entry name" value="AAA_23"/>
    <property type="match status" value="1"/>
</dbReference>
<dbReference type="Gene3D" id="1.10.287.510">
    <property type="entry name" value="Helix hairpin bin"/>
    <property type="match status" value="1"/>
</dbReference>
<evidence type="ECO:0000313" key="7">
    <source>
        <dbReference type="Proteomes" id="UP000255101"/>
    </source>
</evidence>
<evidence type="ECO:0000256" key="1">
    <source>
        <dbReference type="ARBA" id="ARBA00006930"/>
    </source>
</evidence>
<comment type="subunit">
    <text evidence="2">Heterodimer of SbcC and SbcD.</text>
</comment>
<proteinExistence type="inferred from homology"/>
<dbReference type="GO" id="GO:0006302">
    <property type="term" value="P:double-strand break repair"/>
    <property type="evidence" value="ECO:0007669"/>
    <property type="project" value="InterPro"/>
</dbReference>
<dbReference type="SUPFAM" id="SSF52540">
    <property type="entry name" value="P-loop containing nucleoside triphosphate hydrolases"/>
    <property type="match status" value="1"/>
</dbReference>
<evidence type="ECO:0000256" key="4">
    <source>
        <dbReference type="SAM" id="Coils"/>
    </source>
</evidence>
<feature type="coiled-coil region" evidence="4">
    <location>
        <begin position="208"/>
        <end position="285"/>
    </location>
</feature>
<name>A0A379CFV4_9FIRM</name>
<dbReference type="Proteomes" id="UP000255101">
    <property type="component" value="Unassembled WGS sequence"/>
</dbReference>
<keyword evidence="4" id="KW-0175">Coiled coil</keyword>
<evidence type="ECO:0000256" key="3">
    <source>
        <dbReference type="ARBA" id="ARBA00013368"/>
    </source>
</evidence>
<feature type="domain" description="Rad50/SbcC-type AAA" evidence="5">
    <location>
        <begin position="8"/>
        <end position="256"/>
    </location>
</feature>
<dbReference type="GO" id="GO:0016887">
    <property type="term" value="F:ATP hydrolysis activity"/>
    <property type="evidence" value="ECO:0007669"/>
    <property type="project" value="InterPro"/>
</dbReference>
<sequence length="654" mass="74057">MKKITLERLKISNFKGVNSLDITFDGLESTIKGANATGKTSIFDAFTWLLFDKDSDNRADFNIKPLDKNNNYLRVDVEVEGYFDIDGMKVVLKKMYKENWTKKRGSSEEVYAGNKTDYEIDDILYKKNDYKKYIEDKFTSEDLFKLLTNPLFFSTQVKWKDAREMVMSIVGDVAVTDVVAIEKDIEPIQDDIEAKGVDNLLKSKKASMKKLADEKKELPARVSELQNMIVNVDVEAIEKEIKGKENEIKKLEEKMSGINDNSDEINKLIAEKLEVESRIRKIKSNATDAALSKKNELRGKLADFTLIQKMNDAELKTMITTKNCLDSDIKRLKDRKDELAKEYATVYTGKPENLDGVGNCPTCGRPLDNADDVIEKYISSFNSKKASKLEKIGNEGKRIAGDIEIKEEQLNETIACIEGKEKELENINSDLNKINEALNNCSCEPEFTLQEVHDISNYETVLDDIKKRLEVLKNSSVDSEKEGYRASIEVLKKDIKDLSSKLGQAQINENTRSRIDELEAKEKEVVRGLASIQRDIELCELFITTRVSLLESNINNHFKGVEFKLFETQVNGGINECCKAMVDGVPYSDLNTASKINAGLAIIDVIGKHYDVRLPIFIDNRESIIKLEKVDTQVINLVADDIDSLEILGGKFNE</sequence>
<dbReference type="RefSeq" id="WP_019595310.1">
    <property type="nucleotide sequence ID" value="NZ_FOVA01000002.1"/>
</dbReference>
<protein>
    <recommendedName>
        <fullName evidence="3">Nuclease SbcCD subunit C</fullName>
    </recommendedName>
</protein>
<evidence type="ECO:0000259" key="5">
    <source>
        <dbReference type="Pfam" id="PF13476"/>
    </source>
</evidence>